<dbReference type="Proteomes" id="UP000295447">
    <property type="component" value="Unassembled WGS sequence"/>
</dbReference>
<proteinExistence type="predicted"/>
<dbReference type="InterPro" id="IPR011048">
    <property type="entry name" value="Haem_d1_sf"/>
</dbReference>
<evidence type="ECO:0000313" key="1">
    <source>
        <dbReference type="EMBL" id="TDW24499.1"/>
    </source>
</evidence>
<reference evidence="1 2" key="1">
    <citation type="submission" date="2019-03" db="EMBL/GenBank/DDBJ databases">
        <title>Genomic Encyclopedia of Type Strains, Phase III (KMG-III): the genomes of soil and plant-associated and newly described type strains.</title>
        <authorList>
            <person name="Whitman W."/>
        </authorList>
    </citation>
    <scope>NUCLEOTIDE SEQUENCE [LARGE SCALE GENOMIC DNA]</scope>
    <source>
        <strain evidence="1 2">VKM Ac-2570</strain>
    </source>
</reference>
<evidence type="ECO:0000313" key="2">
    <source>
        <dbReference type="Proteomes" id="UP000295447"/>
    </source>
</evidence>
<name>A0A4R8A1V6_9ACTN</name>
<sequence>MRDISGVLPRLAVKADHIPRSETGIGALMPWADRLWMITYVAHTRRTGGGTGLFSIDDDLEITKHPASVVGTYANRLVHKESNQLFIGPHVIDVDGNVKTIEALVDVRLTATARHLTDEAGKVYMLGMEGEFFEVDVHTLEVTQLYNLLDELDVHDYPHFKDMYTRHGRVVVVNNSYYDKDFLAGHSDGRLAEWDGTTWNVLARTQFNTIGSANGMGPGLYAVGQDRASALFHVYLPDTGWKVYRLPKSTHTQDHAFTTEWPRIREVESERLLMDASGMFYELPSLTYANAVWGIRPIASHLRIVGDFCSWNGLLVMAGDQTTPIGDANPVAGQPQANLWFGKTDDLWQWGKPQGWGGPWWETSVEAGVPSDPYLMTGFEHKCLHLSHDADTDVQFDLEVDFMGTGAFRRYRTITVEAGGYEAFVFPTGFSAHWFRIVPSGPCEATAQLVYT</sequence>
<comment type="caution">
    <text evidence="1">The sequence shown here is derived from an EMBL/GenBank/DDBJ whole genome shotgun (WGS) entry which is preliminary data.</text>
</comment>
<dbReference type="AlphaFoldDB" id="A0A4R8A1V6"/>
<accession>A0A4R8A1V6</accession>
<dbReference type="OrthoDB" id="9758853at2"/>
<dbReference type="RefSeq" id="WP_134119667.1">
    <property type="nucleotide sequence ID" value="NZ_SODF01000001.1"/>
</dbReference>
<organism evidence="1 2">
    <name type="scientific">Kribbella kalugense</name>
    <dbReference type="NCBI Taxonomy" id="2512221"/>
    <lineage>
        <taxon>Bacteria</taxon>
        <taxon>Bacillati</taxon>
        <taxon>Actinomycetota</taxon>
        <taxon>Actinomycetes</taxon>
        <taxon>Propionibacteriales</taxon>
        <taxon>Kribbellaceae</taxon>
        <taxon>Kribbella</taxon>
    </lineage>
</organism>
<dbReference type="EMBL" id="SODF01000001">
    <property type="protein sequence ID" value="TDW24499.1"/>
    <property type="molecule type" value="Genomic_DNA"/>
</dbReference>
<gene>
    <name evidence="1" type="ORF">EV650_3379</name>
</gene>
<protein>
    <submittedName>
        <fullName evidence="1">Uncharacterized protein</fullName>
    </submittedName>
</protein>
<dbReference type="SUPFAM" id="SSF51004">
    <property type="entry name" value="C-terminal (heme d1) domain of cytochrome cd1-nitrite reductase"/>
    <property type="match status" value="1"/>
</dbReference>
<keyword evidence="2" id="KW-1185">Reference proteome</keyword>